<accession>R7S3A7</accession>
<dbReference type="Gene3D" id="1.25.40.10">
    <property type="entry name" value="Tetratricopeptide repeat domain"/>
    <property type="match status" value="1"/>
</dbReference>
<organism evidence="2 3">
    <name type="scientific">Punctularia strigosozonata (strain HHB-11173)</name>
    <name type="common">White-rot fungus</name>
    <dbReference type="NCBI Taxonomy" id="741275"/>
    <lineage>
        <taxon>Eukaryota</taxon>
        <taxon>Fungi</taxon>
        <taxon>Dikarya</taxon>
        <taxon>Basidiomycota</taxon>
        <taxon>Agaricomycotina</taxon>
        <taxon>Agaricomycetes</taxon>
        <taxon>Corticiales</taxon>
        <taxon>Punctulariaceae</taxon>
        <taxon>Punctularia</taxon>
    </lineage>
</organism>
<dbReference type="EMBL" id="JH687555">
    <property type="protein sequence ID" value="EIN04339.1"/>
    <property type="molecule type" value="Genomic_DNA"/>
</dbReference>
<evidence type="ECO:0008006" key="4">
    <source>
        <dbReference type="Google" id="ProtNLM"/>
    </source>
</evidence>
<dbReference type="GeneID" id="18877600"/>
<proteinExistence type="predicted"/>
<dbReference type="RefSeq" id="XP_007388482.1">
    <property type="nucleotide sequence ID" value="XM_007388420.1"/>
</dbReference>
<dbReference type="PANTHER" id="PTHR47939:SF1">
    <property type="entry name" value="OS04G0684500 PROTEIN"/>
    <property type="match status" value="1"/>
</dbReference>
<dbReference type="eggNOG" id="ENOG502SUBD">
    <property type="taxonomic scope" value="Eukaryota"/>
</dbReference>
<dbReference type="Proteomes" id="UP000054196">
    <property type="component" value="Unassembled WGS sequence"/>
</dbReference>
<dbReference type="HOGENOM" id="CLU_377286_0_0_1"/>
<protein>
    <recommendedName>
        <fullName evidence="4">Pentacotripeptide-repeat region of PRORP domain-containing protein</fullName>
    </recommendedName>
</protein>
<dbReference type="PANTHER" id="PTHR47939">
    <property type="entry name" value="MEMBRANE-ASSOCIATED SALT-INDUCIBLE PROTEIN-LIKE"/>
    <property type="match status" value="1"/>
</dbReference>
<name>R7S3A7_PUNST</name>
<dbReference type="KEGG" id="psq:PUNSTDRAFT_122900"/>
<dbReference type="AlphaFoldDB" id="R7S3A7"/>
<keyword evidence="3" id="KW-1185">Reference proteome</keyword>
<reference evidence="3" key="1">
    <citation type="journal article" date="2012" name="Science">
        <title>The Paleozoic origin of enzymatic lignin decomposition reconstructed from 31 fungal genomes.</title>
        <authorList>
            <person name="Floudas D."/>
            <person name="Binder M."/>
            <person name="Riley R."/>
            <person name="Barry K."/>
            <person name="Blanchette R.A."/>
            <person name="Henrissat B."/>
            <person name="Martinez A.T."/>
            <person name="Otillar R."/>
            <person name="Spatafora J.W."/>
            <person name="Yadav J.S."/>
            <person name="Aerts A."/>
            <person name="Benoit I."/>
            <person name="Boyd A."/>
            <person name="Carlson A."/>
            <person name="Copeland A."/>
            <person name="Coutinho P.M."/>
            <person name="de Vries R.P."/>
            <person name="Ferreira P."/>
            <person name="Findley K."/>
            <person name="Foster B."/>
            <person name="Gaskell J."/>
            <person name="Glotzer D."/>
            <person name="Gorecki P."/>
            <person name="Heitman J."/>
            <person name="Hesse C."/>
            <person name="Hori C."/>
            <person name="Igarashi K."/>
            <person name="Jurgens J.A."/>
            <person name="Kallen N."/>
            <person name="Kersten P."/>
            <person name="Kohler A."/>
            <person name="Kuees U."/>
            <person name="Kumar T.K.A."/>
            <person name="Kuo A."/>
            <person name="LaButti K."/>
            <person name="Larrondo L.F."/>
            <person name="Lindquist E."/>
            <person name="Ling A."/>
            <person name="Lombard V."/>
            <person name="Lucas S."/>
            <person name="Lundell T."/>
            <person name="Martin R."/>
            <person name="McLaughlin D.J."/>
            <person name="Morgenstern I."/>
            <person name="Morin E."/>
            <person name="Murat C."/>
            <person name="Nagy L.G."/>
            <person name="Nolan M."/>
            <person name="Ohm R.A."/>
            <person name="Patyshakuliyeva A."/>
            <person name="Rokas A."/>
            <person name="Ruiz-Duenas F.J."/>
            <person name="Sabat G."/>
            <person name="Salamov A."/>
            <person name="Samejima M."/>
            <person name="Schmutz J."/>
            <person name="Slot J.C."/>
            <person name="St John F."/>
            <person name="Stenlid J."/>
            <person name="Sun H."/>
            <person name="Sun S."/>
            <person name="Syed K."/>
            <person name="Tsang A."/>
            <person name="Wiebenga A."/>
            <person name="Young D."/>
            <person name="Pisabarro A."/>
            <person name="Eastwood D.C."/>
            <person name="Martin F."/>
            <person name="Cullen D."/>
            <person name="Grigoriev I.V."/>
            <person name="Hibbett D.S."/>
        </authorList>
    </citation>
    <scope>NUCLEOTIDE SEQUENCE [LARGE SCALE GENOMIC DNA]</scope>
    <source>
        <strain evidence="3">HHB-11173 SS5</strain>
    </source>
</reference>
<evidence type="ECO:0000256" key="1">
    <source>
        <dbReference type="PROSITE-ProRule" id="PRU00708"/>
    </source>
</evidence>
<sequence length="735" mass="82175">MLARCARTSIFGPALRSSVRGALDFPAACRRHVRTFPPYAFTKPVQEKERAEAIDHARVNTLLHSLTRSLDRDNSKPNPDAAYALFTSALPTFTSGLARRDAYERATNMFLIYGAYKHALALHYEMRNERHMPSPKLQALIVALKIAEDASYCASDDHMLAALQPVLALPNYTENALRHLLHFLCEVAPSGQLVNRILDAFIEARNKELKEKIPRRQRTRRNYEEYELHETTVCALVNIHSKLGTYDSAEALLEDADVASVFQAFLANLSDEIDTKQSSSNVEMPTQDPICGSGRLPPPYMSAEEVLARMASSGVPPDIVVFNILIAREVRRSQLEKAFAIFEMLLAAGLTPDGTTFASLFVALKKLERARIDMAEGRRRSARTRRVKVGEHMRTTHRSLNTEIGFGDQHSGSRLRALYHAMLYTHAKETTGRMAASSKIVTSSTLTVALRAFLAARDYAGAYVVIRTFAICRVDVPARAWLSVFKELSRRARLDIPQAQRQLAISARWGVGDEKGMTWILQFLGGAIQNWMGIEGETLQALIYAQMMHFGQIPSVRLQLDPEDIIGMQDAYNLHESVQSIQGTAPTFLADETYAMNHPISATKIQRRNVVPSLAMLLGLEPFPQATVTSFARAPLERLIRRAILSSMDPADNSEILYAEKQGNVVVHPNLMAAADGRRLANVVANAKLEMVPELGRGMGHMYRHRKLDYVKKRFTRRRGQQLGPSEPVVQEFNA</sequence>
<evidence type="ECO:0000313" key="3">
    <source>
        <dbReference type="Proteomes" id="UP000054196"/>
    </source>
</evidence>
<dbReference type="InterPro" id="IPR002885">
    <property type="entry name" value="PPR_rpt"/>
</dbReference>
<gene>
    <name evidence="2" type="ORF">PUNSTDRAFT_122900</name>
</gene>
<feature type="repeat" description="PPR" evidence="1">
    <location>
        <begin position="318"/>
        <end position="352"/>
    </location>
</feature>
<dbReference type="InterPro" id="IPR011990">
    <property type="entry name" value="TPR-like_helical_dom_sf"/>
</dbReference>
<evidence type="ECO:0000313" key="2">
    <source>
        <dbReference type="EMBL" id="EIN04339.1"/>
    </source>
</evidence>
<dbReference type="InterPro" id="IPR050667">
    <property type="entry name" value="PPR-containing_protein"/>
</dbReference>
<dbReference type="PROSITE" id="PS51375">
    <property type="entry name" value="PPR"/>
    <property type="match status" value="1"/>
</dbReference>
<dbReference type="OrthoDB" id="185373at2759"/>